<proteinExistence type="predicted"/>
<accession>A0ABY6DW61</accession>
<gene>
    <name evidence="2" type="ORF">N8I84_07795</name>
</gene>
<dbReference type="Gene3D" id="3.40.50.300">
    <property type="entry name" value="P-loop containing nucleotide triphosphate hydrolases"/>
    <property type="match status" value="1"/>
</dbReference>
<evidence type="ECO:0000256" key="1">
    <source>
        <dbReference type="SAM" id="MobiDB-lite"/>
    </source>
</evidence>
<evidence type="ECO:0000313" key="2">
    <source>
        <dbReference type="EMBL" id="UXY18639.1"/>
    </source>
</evidence>
<evidence type="ECO:0008006" key="4">
    <source>
        <dbReference type="Google" id="ProtNLM"/>
    </source>
</evidence>
<feature type="region of interest" description="Disordered" evidence="1">
    <location>
        <begin position="197"/>
        <end position="220"/>
    </location>
</feature>
<keyword evidence="3" id="KW-1185">Reference proteome</keyword>
<dbReference type="EMBL" id="CP106793">
    <property type="protein sequence ID" value="UXY18639.1"/>
    <property type="molecule type" value="Genomic_DNA"/>
</dbReference>
<feature type="compositionally biased region" description="Basic and acidic residues" evidence="1">
    <location>
        <begin position="209"/>
        <end position="220"/>
    </location>
</feature>
<name>A0ABY6DW61_9ACTN</name>
<dbReference type="InterPro" id="IPR027417">
    <property type="entry name" value="P-loop_NTPase"/>
</dbReference>
<reference evidence="2" key="1">
    <citation type="submission" date="2022-10" db="EMBL/GenBank/DDBJ databases">
        <authorList>
            <person name="Mo P."/>
        </authorList>
    </citation>
    <scope>NUCLEOTIDE SEQUENCE</scope>
    <source>
        <strain evidence="2">HUAS 13-4</strain>
    </source>
</reference>
<organism evidence="2 3">
    <name type="scientific">Streptomyces cynarae</name>
    <dbReference type="NCBI Taxonomy" id="2981134"/>
    <lineage>
        <taxon>Bacteria</taxon>
        <taxon>Bacillati</taxon>
        <taxon>Actinomycetota</taxon>
        <taxon>Actinomycetes</taxon>
        <taxon>Kitasatosporales</taxon>
        <taxon>Streptomycetaceae</taxon>
        <taxon>Streptomyces</taxon>
    </lineage>
</organism>
<protein>
    <recommendedName>
        <fullName evidence="4">Uridine kinase</fullName>
    </recommendedName>
</protein>
<dbReference type="RefSeq" id="WP_263228866.1">
    <property type="nucleotide sequence ID" value="NZ_CP106793.1"/>
</dbReference>
<evidence type="ECO:0000313" key="3">
    <source>
        <dbReference type="Proteomes" id="UP001061298"/>
    </source>
</evidence>
<sequence>MPKHADTPSRPGIVIHALASRLQHLPPSCGPVRLVGVDGHAGSGKSMFAAHLAAALGGAPVLHLDDIATHEELFSWTDRLLREVIEPLGHGRTAHYRPYDWRARRFGPARALPPAPVILIEGVGAGRRALRPYLVRLLWMDLAREEAWTRGRARDGEEQHAFWDGWVEAERRHFAEDPSRPHACLLVHQKRKGYEVLPGPAGVPGPEQDLTHSDDPSAVC</sequence>
<dbReference type="SUPFAM" id="SSF52540">
    <property type="entry name" value="P-loop containing nucleoside triphosphate hydrolases"/>
    <property type="match status" value="1"/>
</dbReference>
<dbReference type="Proteomes" id="UP001061298">
    <property type="component" value="Chromosome"/>
</dbReference>